<protein>
    <submittedName>
        <fullName evidence="2">Uncharacterized protein</fullName>
    </submittedName>
</protein>
<dbReference type="EMBL" id="JANEYF010003756">
    <property type="protein sequence ID" value="KAJ8934219.1"/>
    <property type="molecule type" value="Genomic_DNA"/>
</dbReference>
<feature type="signal peptide" evidence="1">
    <location>
        <begin position="1"/>
        <end position="16"/>
    </location>
</feature>
<dbReference type="Proteomes" id="UP001162156">
    <property type="component" value="Unassembled WGS sequence"/>
</dbReference>
<comment type="caution">
    <text evidence="2">The sequence shown here is derived from an EMBL/GenBank/DDBJ whole genome shotgun (WGS) entry which is preliminary data.</text>
</comment>
<evidence type="ECO:0000313" key="3">
    <source>
        <dbReference type="Proteomes" id="UP001162156"/>
    </source>
</evidence>
<name>A0AAV8X6J0_9CUCU</name>
<proteinExistence type="predicted"/>
<accession>A0AAV8X6J0</accession>
<feature type="chain" id="PRO_5043317072" evidence="1">
    <location>
        <begin position="17"/>
        <end position="115"/>
    </location>
</feature>
<evidence type="ECO:0000313" key="2">
    <source>
        <dbReference type="EMBL" id="KAJ8934219.1"/>
    </source>
</evidence>
<dbReference type="AlphaFoldDB" id="A0AAV8X6J0"/>
<reference evidence="2" key="1">
    <citation type="journal article" date="2023" name="Insect Mol. Biol.">
        <title>Genome sequencing provides insights into the evolution of gene families encoding plant cell wall-degrading enzymes in longhorned beetles.</title>
        <authorList>
            <person name="Shin N.R."/>
            <person name="Okamura Y."/>
            <person name="Kirsch R."/>
            <person name="Pauchet Y."/>
        </authorList>
    </citation>
    <scope>NUCLEOTIDE SEQUENCE</scope>
    <source>
        <strain evidence="2">RBIC_L_NR</strain>
    </source>
</reference>
<gene>
    <name evidence="2" type="ORF">NQ314_013497</name>
</gene>
<sequence length="115" mass="13057">MKFFIILLAITALSIADELADCKCNEGYAPKKDDTGNVSCYGSILKDNFKSILPCNILTKPTCICSVEATSVVQDPSGTWCGKFSEDKKDRRWPCENKEEWEAFYKKHPEEKPKR</sequence>
<keyword evidence="1" id="KW-0732">Signal</keyword>
<evidence type="ECO:0000256" key="1">
    <source>
        <dbReference type="SAM" id="SignalP"/>
    </source>
</evidence>
<organism evidence="2 3">
    <name type="scientific">Rhamnusium bicolor</name>
    <dbReference type="NCBI Taxonomy" id="1586634"/>
    <lineage>
        <taxon>Eukaryota</taxon>
        <taxon>Metazoa</taxon>
        <taxon>Ecdysozoa</taxon>
        <taxon>Arthropoda</taxon>
        <taxon>Hexapoda</taxon>
        <taxon>Insecta</taxon>
        <taxon>Pterygota</taxon>
        <taxon>Neoptera</taxon>
        <taxon>Endopterygota</taxon>
        <taxon>Coleoptera</taxon>
        <taxon>Polyphaga</taxon>
        <taxon>Cucujiformia</taxon>
        <taxon>Chrysomeloidea</taxon>
        <taxon>Cerambycidae</taxon>
        <taxon>Lepturinae</taxon>
        <taxon>Rhagiini</taxon>
        <taxon>Rhamnusium</taxon>
    </lineage>
</organism>
<keyword evidence="3" id="KW-1185">Reference proteome</keyword>